<dbReference type="RefSeq" id="WP_202090525.1">
    <property type="nucleotide sequence ID" value="NZ_JAELVM010000001.1"/>
</dbReference>
<reference evidence="1 2" key="1">
    <citation type="submission" date="2020-12" db="EMBL/GenBank/DDBJ databases">
        <title>Chryseobacterium endoalhailicus sp. nov., isolated from seed of leguminous plant.</title>
        <authorList>
            <person name="Zhang X."/>
        </authorList>
    </citation>
    <scope>NUCLEOTIDE SEQUENCE [LARGE SCALE GENOMIC DNA]</scope>
    <source>
        <strain evidence="1 2">L7</strain>
    </source>
</reference>
<dbReference type="InterPro" id="IPR016888">
    <property type="entry name" value="UCP028498"/>
</dbReference>
<dbReference type="EMBL" id="JAELVM010000001">
    <property type="protein sequence ID" value="MBL1221161.1"/>
    <property type="molecule type" value="Genomic_DNA"/>
</dbReference>
<sequence>MNKEEVLQYINTHSIIEIKAGEERTTFLEIWMVIVNGRVFARSWGLSERSWYYTFLKDPNGQIRCGEKIINIKALIPEDIKELTAEINTAYLTKYNTARNLKYSKGIIQEKHVEKTMEFIISD</sequence>
<organism evidence="1 2">
    <name type="scientific">Chryseobacterium endalhagicum</name>
    <dbReference type="NCBI Taxonomy" id="2797638"/>
    <lineage>
        <taxon>Bacteria</taxon>
        <taxon>Pseudomonadati</taxon>
        <taxon>Bacteroidota</taxon>
        <taxon>Flavobacteriia</taxon>
        <taxon>Flavobacteriales</taxon>
        <taxon>Weeksellaceae</taxon>
        <taxon>Chryseobacterium group</taxon>
        <taxon>Chryseobacterium</taxon>
    </lineage>
</organism>
<evidence type="ECO:0000313" key="1">
    <source>
        <dbReference type="EMBL" id="MBL1221161.1"/>
    </source>
</evidence>
<evidence type="ECO:0000313" key="2">
    <source>
        <dbReference type="Proteomes" id="UP000661696"/>
    </source>
</evidence>
<dbReference type="Proteomes" id="UP000661696">
    <property type="component" value="Unassembled WGS sequence"/>
</dbReference>
<proteinExistence type="predicted"/>
<dbReference type="Pfam" id="PF10012">
    <property type="entry name" value="DUF2255"/>
    <property type="match status" value="1"/>
</dbReference>
<gene>
    <name evidence="1" type="ORF">JET18_09940</name>
</gene>
<comment type="caution">
    <text evidence="1">The sequence shown here is derived from an EMBL/GenBank/DDBJ whole genome shotgun (WGS) entry which is preliminary data.</text>
</comment>
<name>A0ABS1QF05_9FLAO</name>
<accession>A0ABS1QF05</accession>
<keyword evidence="2" id="KW-1185">Reference proteome</keyword>
<protein>
    <submittedName>
        <fullName evidence="1">DUF2255 family protein</fullName>
    </submittedName>
</protein>